<dbReference type="InterPro" id="IPR036097">
    <property type="entry name" value="HisK_dim/P_sf"/>
</dbReference>
<accession>A0A1I5Z6Q1</accession>
<dbReference type="InterPro" id="IPR005467">
    <property type="entry name" value="His_kinase_dom"/>
</dbReference>
<dbReference type="SMART" id="SM00028">
    <property type="entry name" value="TPR"/>
    <property type="match status" value="6"/>
</dbReference>
<dbReference type="STRING" id="1465490.SAMN05444277_11721"/>
<evidence type="ECO:0000259" key="6">
    <source>
        <dbReference type="PROSITE" id="PS50109"/>
    </source>
</evidence>
<dbReference type="Proteomes" id="UP000199031">
    <property type="component" value="Unassembled WGS sequence"/>
</dbReference>
<proteinExistence type="predicted"/>
<dbReference type="EC" id="2.7.13.3" evidence="2"/>
<evidence type="ECO:0000256" key="2">
    <source>
        <dbReference type="ARBA" id="ARBA00012438"/>
    </source>
</evidence>
<feature type="transmembrane region" description="Helical" evidence="5">
    <location>
        <begin position="436"/>
        <end position="455"/>
    </location>
</feature>
<feature type="repeat" description="TPR" evidence="4">
    <location>
        <begin position="118"/>
        <end position="151"/>
    </location>
</feature>
<dbReference type="PANTHER" id="PTHR43065:SF42">
    <property type="entry name" value="TWO-COMPONENT SENSOR PPRA"/>
    <property type="match status" value="1"/>
</dbReference>
<keyword evidence="5" id="KW-0472">Membrane</keyword>
<feature type="domain" description="Histidine kinase" evidence="6">
    <location>
        <begin position="506"/>
        <end position="749"/>
    </location>
</feature>
<dbReference type="PRINTS" id="PR00344">
    <property type="entry name" value="BCTRLSENSOR"/>
</dbReference>
<keyword evidence="5" id="KW-1133">Transmembrane helix</keyword>
<gene>
    <name evidence="7" type="ORF">SAMN05444277_11721</name>
</gene>
<evidence type="ECO:0000313" key="7">
    <source>
        <dbReference type="EMBL" id="SFQ52134.1"/>
    </source>
</evidence>
<evidence type="ECO:0000256" key="5">
    <source>
        <dbReference type="SAM" id="Phobius"/>
    </source>
</evidence>
<comment type="catalytic activity">
    <reaction evidence="1">
        <text>ATP + protein L-histidine = ADP + protein N-phospho-L-histidine.</text>
        <dbReference type="EC" id="2.7.13.3"/>
    </reaction>
</comment>
<evidence type="ECO:0000256" key="4">
    <source>
        <dbReference type="PROSITE-ProRule" id="PRU00339"/>
    </source>
</evidence>
<keyword evidence="3" id="KW-0597">Phosphoprotein</keyword>
<protein>
    <recommendedName>
        <fullName evidence="2">histidine kinase</fullName>
        <ecNumber evidence="2">2.7.13.3</ecNumber>
    </recommendedName>
</protein>
<dbReference type="GO" id="GO:0000155">
    <property type="term" value="F:phosphorelay sensor kinase activity"/>
    <property type="evidence" value="ECO:0007669"/>
    <property type="project" value="InterPro"/>
</dbReference>
<dbReference type="PANTHER" id="PTHR43065">
    <property type="entry name" value="SENSOR HISTIDINE KINASE"/>
    <property type="match status" value="1"/>
</dbReference>
<keyword evidence="5" id="KW-0812">Transmembrane</keyword>
<dbReference type="InterPro" id="IPR019734">
    <property type="entry name" value="TPR_rpt"/>
</dbReference>
<name>A0A1I5Z6Q1_9BACT</name>
<dbReference type="SMART" id="SM00387">
    <property type="entry name" value="HATPase_c"/>
    <property type="match status" value="1"/>
</dbReference>
<dbReference type="Pfam" id="PF13424">
    <property type="entry name" value="TPR_12"/>
    <property type="match status" value="2"/>
</dbReference>
<dbReference type="InterPro" id="IPR003661">
    <property type="entry name" value="HisK_dim/P_dom"/>
</dbReference>
<dbReference type="InterPro" id="IPR036890">
    <property type="entry name" value="HATPase_C_sf"/>
</dbReference>
<dbReference type="SUPFAM" id="SSF47384">
    <property type="entry name" value="Homodimeric domain of signal transducing histidine kinase"/>
    <property type="match status" value="1"/>
</dbReference>
<dbReference type="EMBL" id="FOXQ01000017">
    <property type="protein sequence ID" value="SFQ52134.1"/>
    <property type="molecule type" value="Genomic_DNA"/>
</dbReference>
<dbReference type="RefSeq" id="WP_090662754.1">
    <property type="nucleotide sequence ID" value="NZ_FOXQ01000017.1"/>
</dbReference>
<sequence>MRYYLAVSFCLLLHCGFTQNTKIDSINNLIRKEQSDTTRINLINRKIDFLSSVNLDSAIILGEQNAQSAQKINFYQGELDARVKLSTNYCYKGNYAAAEQQFIFLAGFIKPHDSVSLADLYTNRGLMYGMQSRYDSSIKLSEKAIGIYERHNILNSLADVYTNIAIGYQQLSNFPKALEYEQKSLKLAESLNDETSQAYTLLNLANTYQNIGDSAKAEQAFLKSVNLALKKDLKNVELYGYSNLSSLYSAYEQWNKSYQYGMKAANLATEFGDQGIKAASLSKAALALAKLNKIKEAIALNRQAILVADSSNQQLNISQAQSAMGEIYYLDKDYKTAIVHYEKSFDALSGSDIYLEAYAEAYKNLSSCYEFTGDYKKALLNHKLFASITDSVRRKDNVRKATELSMNYDFEKKQAIAKAEQDKKDEKAKRIKNQQLFIIFALAIAVLAVVVIAIIQFRNSRHKQKANLLLRREKQKAESTLSELKSTQAQLIQSEKMASLGELTAGIAHEIQNPLNFVNNFSEVNEELITELIDEIDNNNIPEVKAIAADLQQNLSKINYHGKRADAIVKGMLQHSRKSSGAKEPTDINALCDEYLRLSYHGLRAKDKNFNAEFKTSLDENAGKINIIPQDIGRVLLNLFNNAFYAVNERRKNEGEKFKALISVATQRVHNSPSGNESIEIKVIDNGNGIPQNVINKIFQPFFTTKPTGEGTGLGLSLTYDIITKQHNGTINVESKEGEGTTFIITLPV</sequence>
<reference evidence="7 8" key="1">
    <citation type="submission" date="2016-10" db="EMBL/GenBank/DDBJ databases">
        <authorList>
            <person name="de Groot N.N."/>
        </authorList>
    </citation>
    <scope>NUCLEOTIDE SEQUENCE [LARGE SCALE GENOMIC DNA]</scope>
    <source>
        <strain evidence="7 8">DSM 28286</strain>
    </source>
</reference>
<dbReference type="InterPro" id="IPR011990">
    <property type="entry name" value="TPR-like_helical_dom_sf"/>
</dbReference>
<dbReference type="Gene3D" id="1.10.287.130">
    <property type="match status" value="1"/>
</dbReference>
<dbReference type="Gene3D" id="1.25.40.10">
    <property type="entry name" value="Tetratricopeptide repeat domain"/>
    <property type="match status" value="2"/>
</dbReference>
<evidence type="ECO:0000256" key="3">
    <source>
        <dbReference type="ARBA" id="ARBA00022553"/>
    </source>
</evidence>
<keyword evidence="4" id="KW-0802">TPR repeat</keyword>
<dbReference type="Pfam" id="PF02518">
    <property type="entry name" value="HATPase_c"/>
    <property type="match status" value="1"/>
</dbReference>
<keyword evidence="8" id="KW-1185">Reference proteome</keyword>
<dbReference type="SUPFAM" id="SSF55874">
    <property type="entry name" value="ATPase domain of HSP90 chaperone/DNA topoisomerase II/histidine kinase"/>
    <property type="match status" value="1"/>
</dbReference>
<dbReference type="PROSITE" id="PS50005">
    <property type="entry name" value="TPR"/>
    <property type="match status" value="2"/>
</dbReference>
<dbReference type="InterPro" id="IPR004358">
    <property type="entry name" value="Sig_transdc_His_kin-like_C"/>
</dbReference>
<evidence type="ECO:0000313" key="8">
    <source>
        <dbReference type="Proteomes" id="UP000199031"/>
    </source>
</evidence>
<dbReference type="PROSITE" id="PS50109">
    <property type="entry name" value="HIS_KIN"/>
    <property type="match status" value="1"/>
</dbReference>
<dbReference type="CDD" id="cd00082">
    <property type="entry name" value="HisKA"/>
    <property type="match status" value="1"/>
</dbReference>
<dbReference type="OrthoDB" id="9806995at2"/>
<dbReference type="Gene3D" id="3.30.565.10">
    <property type="entry name" value="Histidine kinase-like ATPase, C-terminal domain"/>
    <property type="match status" value="1"/>
</dbReference>
<dbReference type="SUPFAM" id="SSF48452">
    <property type="entry name" value="TPR-like"/>
    <property type="match status" value="2"/>
</dbReference>
<dbReference type="AlphaFoldDB" id="A0A1I5Z6Q1"/>
<dbReference type="InterPro" id="IPR003594">
    <property type="entry name" value="HATPase_dom"/>
</dbReference>
<evidence type="ECO:0000256" key="1">
    <source>
        <dbReference type="ARBA" id="ARBA00000085"/>
    </source>
</evidence>
<feature type="repeat" description="TPR" evidence="4">
    <location>
        <begin position="158"/>
        <end position="191"/>
    </location>
</feature>
<dbReference type="SMART" id="SM00388">
    <property type="entry name" value="HisKA"/>
    <property type="match status" value="1"/>
</dbReference>
<organism evidence="7 8">
    <name type="scientific">Parafilimonas terrae</name>
    <dbReference type="NCBI Taxonomy" id="1465490"/>
    <lineage>
        <taxon>Bacteria</taxon>
        <taxon>Pseudomonadati</taxon>
        <taxon>Bacteroidota</taxon>
        <taxon>Chitinophagia</taxon>
        <taxon>Chitinophagales</taxon>
        <taxon>Chitinophagaceae</taxon>
        <taxon>Parafilimonas</taxon>
    </lineage>
</organism>